<keyword evidence="5" id="KW-1185">Reference proteome</keyword>
<sequence>MHLPTAILGHSVRMSPSWPIPSPQVAEVWRRAAEAAFVAGEDWFADQTATLGGTRMRPIAEDPALAEAVRRGNIAVLRQWTTANMRAPGERVAAEVPAPLLASARDMARRGLDKSILNAYRTGQNTAWRQWMRVCFSLSEPADLPELLDLSARSISTFVDDITDAVGDHMDAERRALTSGTHAERLAAVTLVLEGTAITTARAEAQLGYGLTGPHTAAIVWDVSAQAAGQLDAAAEALTQHSGAARRLTVIASANALWIWLPTDTPIDAEVLAPALSAYPAVRIAIGRPGRGVGGFRRSHLEAASTQQMLARLTSSRQVARFDDIALVALLTREPARATEFVRDTLGDLLHADAETLLMVRMYIQEMCNTSRTAQRLFTHRNTVIRRLDRANELLPKPLSANLVAVAAALEVLHWSGEPAR</sequence>
<dbReference type="InterPro" id="IPR051448">
    <property type="entry name" value="CdaR-like_regulators"/>
</dbReference>
<comment type="similarity">
    <text evidence="1">Belongs to the CdaR family.</text>
</comment>
<feature type="domain" description="CdaR GGDEF-like" evidence="3">
    <location>
        <begin position="202"/>
        <end position="308"/>
    </location>
</feature>
<evidence type="ECO:0000256" key="1">
    <source>
        <dbReference type="ARBA" id="ARBA00006754"/>
    </source>
</evidence>
<keyword evidence="4" id="KW-0238">DNA-binding</keyword>
<dbReference type="PANTHER" id="PTHR33744">
    <property type="entry name" value="CARBOHYDRATE DIACID REGULATOR"/>
    <property type="match status" value="1"/>
</dbReference>
<dbReference type="AlphaFoldDB" id="A0A2N3WXC9"/>
<feature type="domain" description="PucR C-terminal helix-turn-helix" evidence="2">
    <location>
        <begin position="359"/>
        <end position="411"/>
    </location>
</feature>
<dbReference type="InterPro" id="IPR025736">
    <property type="entry name" value="PucR_C-HTH_dom"/>
</dbReference>
<comment type="caution">
    <text evidence="4">The sequence shown here is derived from an EMBL/GenBank/DDBJ whole genome shotgun (WGS) entry which is preliminary data.</text>
</comment>
<evidence type="ECO:0000259" key="2">
    <source>
        <dbReference type="Pfam" id="PF13556"/>
    </source>
</evidence>
<accession>A0A2N3WXC9</accession>
<reference evidence="4 5" key="1">
    <citation type="submission" date="2017-12" db="EMBL/GenBank/DDBJ databases">
        <title>Sequencing the genomes of 1000 Actinobacteria strains.</title>
        <authorList>
            <person name="Klenk H.-P."/>
        </authorList>
    </citation>
    <scope>NUCLEOTIDE SEQUENCE [LARGE SCALE GENOMIC DNA]</scope>
    <source>
        <strain evidence="4 5">DSM 44489</strain>
    </source>
</reference>
<evidence type="ECO:0000259" key="3">
    <source>
        <dbReference type="Pfam" id="PF17853"/>
    </source>
</evidence>
<dbReference type="EMBL" id="PJMW01000001">
    <property type="protein sequence ID" value="PKV98551.1"/>
    <property type="molecule type" value="Genomic_DNA"/>
</dbReference>
<name>A0A2N3WXC9_9NOCA</name>
<dbReference type="InterPro" id="IPR042070">
    <property type="entry name" value="PucR_C-HTH_sf"/>
</dbReference>
<dbReference type="InterPro" id="IPR041522">
    <property type="entry name" value="CdaR_GGDEF"/>
</dbReference>
<proteinExistence type="inferred from homology"/>
<dbReference type="PANTHER" id="PTHR33744:SF1">
    <property type="entry name" value="DNA-BINDING TRANSCRIPTIONAL ACTIVATOR ADER"/>
    <property type="match status" value="1"/>
</dbReference>
<dbReference type="Gene3D" id="1.10.10.2840">
    <property type="entry name" value="PucR C-terminal helix-turn-helix domain"/>
    <property type="match status" value="1"/>
</dbReference>
<protein>
    <submittedName>
        <fullName evidence="4">DNA-binding PucR family transcriptional regulator</fullName>
    </submittedName>
</protein>
<dbReference type="Pfam" id="PF13556">
    <property type="entry name" value="HTH_30"/>
    <property type="match status" value="1"/>
</dbReference>
<gene>
    <name evidence="4" type="ORF">ATK86_0572</name>
</gene>
<dbReference type="GO" id="GO:0003677">
    <property type="term" value="F:DNA binding"/>
    <property type="evidence" value="ECO:0007669"/>
    <property type="project" value="UniProtKB-KW"/>
</dbReference>
<evidence type="ECO:0000313" key="4">
    <source>
        <dbReference type="EMBL" id="PKV98551.1"/>
    </source>
</evidence>
<dbReference type="Pfam" id="PF17853">
    <property type="entry name" value="GGDEF_2"/>
    <property type="match status" value="1"/>
</dbReference>
<dbReference type="Proteomes" id="UP000233766">
    <property type="component" value="Unassembled WGS sequence"/>
</dbReference>
<evidence type="ECO:0000313" key="5">
    <source>
        <dbReference type="Proteomes" id="UP000233766"/>
    </source>
</evidence>
<organism evidence="4 5">
    <name type="scientific">Nocardia fluminea</name>
    <dbReference type="NCBI Taxonomy" id="134984"/>
    <lineage>
        <taxon>Bacteria</taxon>
        <taxon>Bacillati</taxon>
        <taxon>Actinomycetota</taxon>
        <taxon>Actinomycetes</taxon>
        <taxon>Mycobacteriales</taxon>
        <taxon>Nocardiaceae</taxon>
        <taxon>Nocardia</taxon>
    </lineage>
</organism>